<accession>A0ABR3WTP6</accession>
<feature type="compositionally biased region" description="Polar residues" evidence="1">
    <location>
        <begin position="125"/>
        <end position="137"/>
    </location>
</feature>
<evidence type="ECO:0000313" key="4">
    <source>
        <dbReference type="Proteomes" id="UP001583193"/>
    </source>
</evidence>
<dbReference type="Pfam" id="PF00169">
    <property type="entry name" value="PH"/>
    <property type="match status" value="1"/>
</dbReference>
<dbReference type="PANTHER" id="PTHR38700">
    <property type="entry name" value="YALI0E22418P"/>
    <property type="match status" value="1"/>
</dbReference>
<feature type="compositionally biased region" description="Basic residues" evidence="1">
    <location>
        <begin position="226"/>
        <end position="236"/>
    </location>
</feature>
<feature type="compositionally biased region" description="Basic and acidic residues" evidence="1">
    <location>
        <begin position="59"/>
        <end position="74"/>
    </location>
</feature>
<evidence type="ECO:0000256" key="1">
    <source>
        <dbReference type="SAM" id="MobiDB-lite"/>
    </source>
</evidence>
<dbReference type="EMBL" id="JAVDPF010000046">
    <property type="protein sequence ID" value="KAL1867054.1"/>
    <property type="molecule type" value="Genomic_DNA"/>
</dbReference>
<dbReference type="Gene3D" id="3.10.20.90">
    <property type="entry name" value="Phosphatidylinositol 3-kinase Catalytic Subunit, Chain A, domain 1"/>
    <property type="match status" value="1"/>
</dbReference>
<reference evidence="3 4" key="1">
    <citation type="journal article" date="2024" name="IMA Fungus">
        <title>IMA Genome - F19 : A genome assembly and annotation guide to empower mycologists, including annotated draft genome sequences of Ceratocystis pirilliformis, Diaporthe australafricana, Fusarium ophioides, Paecilomyces lecythidis, and Sporothrix stenoceras.</title>
        <authorList>
            <person name="Aylward J."/>
            <person name="Wilson A.M."/>
            <person name="Visagie C.M."/>
            <person name="Spraker J."/>
            <person name="Barnes I."/>
            <person name="Buitendag C."/>
            <person name="Ceriani C."/>
            <person name="Del Mar Angel L."/>
            <person name="du Plessis D."/>
            <person name="Fuchs T."/>
            <person name="Gasser K."/>
            <person name="Kramer D."/>
            <person name="Li W."/>
            <person name="Munsamy K."/>
            <person name="Piso A."/>
            <person name="Price J.L."/>
            <person name="Sonnekus B."/>
            <person name="Thomas C."/>
            <person name="van der Nest A."/>
            <person name="van Dijk A."/>
            <person name="van Heerden A."/>
            <person name="van Vuuren N."/>
            <person name="Yilmaz N."/>
            <person name="Duong T.A."/>
            <person name="van der Merwe N.A."/>
            <person name="Wingfield M.J."/>
            <person name="Wingfield B.D."/>
        </authorList>
    </citation>
    <scope>NUCLEOTIDE SEQUENCE [LARGE SCALE GENOMIC DNA]</scope>
    <source>
        <strain evidence="3 4">CMW 18167</strain>
    </source>
</reference>
<feature type="compositionally biased region" description="Basic and acidic residues" evidence="1">
    <location>
        <begin position="579"/>
        <end position="589"/>
    </location>
</feature>
<evidence type="ECO:0000259" key="2">
    <source>
        <dbReference type="Pfam" id="PF00169"/>
    </source>
</evidence>
<dbReference type="Proteomes" id="UP001583193">
    <property type="component" value="Unassembled WGS sequence"/>
</dbReference>
<feature type="region of interest" description="Disordered" evidence="1">
    <location>
        <begin position="777"/>
        <end position="800"/>
    </location>
</feature>
<proteinExistence type="predicted"/>
<evidence type="ECO:0000313" key="3">
    <source>
        <dbReference type="EMBL" id="KAL1867054.1"/>
    </source>
</evidence>
<dbReference type="InterPro" id="IPR001849">
    <property type="entry name" value="PH_domain"/>
</dbReference>
<feature type="compositionally biased region" description="Basic and acidic residues" evidence="1">
    <location>
        <begin position="184"/>
        <end position="211"/>
    </location>
</feature>
<dbReference type="SUPFAM" id="SSF54236">
    <property type="entry name" value="Ubiquitin-like"/>
    <property type="match status" value="1"/>
</dbReference>
<feature type="compositionally biased region" description="Pro residues" evidence="1">
    <location>
        <begin position="91"/>
        <end position="103"/>
    </location>
</feature>
<dbReference type="SUPFAM" id="SSF50729">
    <property type="entry name" value="PH domain-like"/>
    <property type="match status" value="1"/>
</dbReference>
<dbReference type="InterPro" id="IPR011993">
    <property type="entry name" value="PH-like_dom_sf"/>
</dbReference>
<feature type="region of interest" description="Disordered" evidence="1">
    <location>
        <begin position="54"/>
        <end position="270"/>
    </location>
</feature>
<dbReference type="InterPro" id="IPR029071">
    <property type="entry name" value="Ubiquitin-like_domsf"/>
</dbReference>
<organism evidence="3 4">
    <name type="scientific">Paecilomyces lecythidis</name>
    <dbReference type="NCBI Taxonomy" id="3004212"/>
    <lineage>
        <taxon>Eukaryota</taxon>
        <taxon>Fungi</taxon>
        <taxon>Dikarya</taxon>
        <taxon>Ascomycota</taxon>
        <taxon>Pezizomycotina</taxon>
        <taxon>Eurotiomycetes</taxon>
        <taxon>Eurotiomycetidae</taxon>
        <taxon>Eurotiales</taxon>
        <taxon>Thermoascaceae</taxon>
        <taxon>Paecilomyces</taxon>
    </lineage>
</organism>
<feature type="domain" description="PH" evidence="2">
    <location>
        <begin position="387"/>
        <end position="485"/>
    </location>
</feature>
<keyword evidence="4" id="KW-1185">Reference proteome</keyword>
<dbReference type="PANTHER" id="PTHR38700:SF1">
    <property type="entry name" value="PH DOMAIN-CONTAINING PROTEIN"/>
    <property type="match status" value="1"/>
</dbReference>
<feature type="compositionally biased region" description="Polar residues" evidence="1">
    <location>
        <begin position="620"/>
        <end position="634"/>
    </location>
</feature>
<feature type="compositionally biased region" description="Basic and acidic residues" evidence="1">
    <location>
        <begin position="149"/>
        <end position="173"/>
    </location>
</feature>
<feature type="compositionally biased region" description="Low complexity" evidence="1">
    <location>
        <begin position="242"/>
        <end position="254"/>
    </location>
</feature>
<sequence>MEPQPGVIGSPTSPPGQAPLKFSRYRSVRQAAAKKQQETSKTLGLQVNQAYLTSTTIADDPRSESAQKKPHNESIARSMSRYRRAKSPAVTQPPLPESRPPLPQLVDRSRVDASNADRCEIGSRRNVSNPSTSVRQPQESESDDDEEDLAIRERNRREAMRMLTASEEREIMPEKVCSPNGYKESTDRDRHKDMKEPGRVAEHAIRRDISDSKISQRKSLKDRIVTRSKSRGRSQRQRTETRSSTTDDGPSGRNGEPGGGGPIPGFDAPVSAVNAGERKVTVKCNESGIILPVTPTTRAHDIITFACSSLSEPIDPQRSIVVESFSQLGLERPLRKYEHVRDVLNSWDYDSQNSLVIIPSTSSALDELDAKAAPEQQPEEATFHIYHSQRPGKWEKRYVTLRPDGQVVMAKKPGHEQTNVCHLSDFDIYTPTPRQLEKKIKPPKKICFAVKSQQKSSMFLSTENFVHFFSTNHRDIASQWYKAVQGWRSWYLVNVLGEDERDQGPIHTKAPHQQYMHQNSTRRQAPPTVPKNLSLDTQHLDSRHHKDVPPKSDSSQNAEGATFSPTGLLGRTYSQRQRLMREREGKSAEEGPFSPHGLLSALSPTVSPPCSNPFSNPSSRVNSRTNTMRSTQDPDVNGPGISRSTSTRQKPLVDLTPVYQEPPQHARKGNAVTVAPGVPLVDAATGPELAPGAIVVPSATTWRRPAQSGDPVLPEESTNMPHIAAIPKRSNTTRSRKHGANGVSSALVDCSVTSPDNQFAPNSLLARADKLAAAQGDIGTGHGVASGDRHATKPLLDLTPQSQFAEGSLLRQLES</sequence>
<gene>
    <name evidence="3" type="ORF">Plec18167_008845</name>
</gene>
<feature type="compositionally biased region" description="Polar residues" evidence="1">
    <location>
        <begin position="552"/>
        <end position="565"/>
    </location>
</feature>
<protein>
    <recommendedName>
        <fullName evidence="2">PH domain-containing protein</fullName>
    </recommendedName>
</protein>
<name>A0ABR3WTP6_9EURO</name>
<dbReference type="Gene3D" id="2.30.29.30">
    <property type="entry name" value="Pleckstrin-homology domain (PH domain)/Phosphotyrosine-binding domain (PTB)"/>
    <property type="match status" value="1"/>
</dbReference>
<feature type="region of interest" description="Disordered" evidence="1">
    <location>
        <begin position="512"/>
        <end position="653"/>
    </location>
</feature>
<feature type="compositionally biased region" description="Basic and acidic residues" evidence="1">
    <location>
        <begin position="107"/>
        <end position="123"/>
    </location>
</feature>
<feature type="region of interest" description="Disordered" evidence="1">
    <location>
        <begin position="1"/>
        <end position="21"/>
    </location>
</feature>
<comment type="caution">
    <text evidence="3">The sequence shown here is derived from an EMBL/GenBank/DDBJ whole genome shotgun (WGS) entry which is preliminary data.</text>
</comment>